<evidence type="ECO:0000313" key="2">
    <source>
        <dbReference type="Proteomes" id="UP001239795"/>
    </source>
</evidence>
<dbReference type="Gene3D" id="2.130.10.10">
    <property type="entry name" value="YVTN repeat-like/Quinoprotein amine dehydrogenase"/>
    <property type="match status" value="1"/>
</dbReference>
<accession>A0AAI9UZG5</accession>
<evidence type="ECO:0008006" key="3">
    <source>
        <dbReference type="Google" id="ProtNLM"/>
    </source>
</evidence>
<evidence type="ECO:0000313" key="1">
    <source>
        <dbReference type="EMBL" id="KAK1464883.1"/>
    </source>
</evidence>
<dbReference type="SUPFAM" id="SSF69322">
    <property type="entry name" value="Tricorn protease domain 2"/>
    <property type="match status" value="1"/>
</dbReference>
<keyword evidence="2" id="KW-1185">Reference proteome</keyword>
<reference evidence="1 2" key="1">
    <citation type="submission" date="2016-10" db="EMBL/GenBank/DDBJ databases">
        <title>The genome sequence of Colletotrichum fioriniae PJ7.</title>
        <authorList>
            <person name="Baroncelli R."/>
        </authorList>
    </citation>
    <scope>NUCLEOTIDE SEQUENCE [LARGE SCALE GENOMIC DNA]</scope>
    <source>
        <strain evidence="1">Col 31</strain>
    </source>
</reference>
<name>A0AAI9UZG5_9PEZI</name>
<dbReference type="Proteomes" id="UP001239795">
    <property type="component" value="Unassembled WGS sequence"/>
</dbReference>
<dbReference type="EMBL" id="MLGG01000005">
    <property type="protein sequence ID" value="KAK1464883.1"/>
    <property type="molecule type" value="Genomic_DNA"/>
</dbReference>
<comment type="caution">
    <text evidence="1">The sequence shown here is derived from an EMBL/GenBank/DDBJ whole genome shotgun (WGS) entry which is preliminary data.</text>
</comment>
<protein>
    <recommendedName>
        <fullName evidence="3">WD domain-containing protein</fullName>
    </recommendedName>
</protein>
<dbReference type="AlphaFoldDB" id="A0AAI9UZG5"/>
<organism evidence="1 2">
    <name type="scientific">Colletotrichum melonis</name>
    <dbReference type="NCBI Taxonomy" id="1209925"/>
    <lineage>
        <taxon>Eukaryota</taxon>
        <taxon>Fungi</taxon>
        <taxon>Dikarya</taxon>
        <taxon>Ascomycota</taxon>
        <taxon>Pezizomycotina</taxon>
        <taxon>Sordariomycetes</taxon>
        <taxon>Hypocreomycetidae</taxon>
        <taxon>Glomerellales</taxon>
        <taxon>Glomerellaceae</taxon>
        <taxon>Colletotrichum</taxon>
        <taxon>Colletotrichum acutatum species complex</taxon>
    </lineage>
</organism>
<dbReference type="InterPro" id="IPR015943">
    <property type="entry name" value="WD40/YVTN_repeat-like_dom_sf"/>
</dbReference>
<sequence>MPHDTVMTRREDSLDEPIYAQYRFSQTVPSGQGIASHIRLLSISEDILATVHGERDILIWNVKLNLPPQRIEIDIVLDHITGIAISPTSSDVIALSFRSGSKCEEVWTFNWADKAPEAIFTTGLDFHSPQFSLDGRLLAWISAGCVDVWETIINTHVQTISESKKVTSGRPVSKFAFSTDSSRLATVDRSGRLVSWDVATWTYIGESKAQPAMDDGGWEPVQLVTDARRVMMVSRGVDGEIPQKWRLTTWWPSSGNRAELEMDECVYGCVPGNCAFVATVQSDGGKLRIRDANNGMCFDQSTQGIAKRGKIPSVVTGGMVMSGKIMVTQIANGRTTIWQLVATE</sequence>
<gene>
    <name evidence="1" type="ORF">CMEL01_12238</name>
</gene>
<proteinExistence type="predicted"/>